<protein>
    <submittedName>
        <fullName evidence="1">Uncharacterized protein</fullName>
    </submittedName>
</protein>
<evidence type="ECO:0000313" key="2">
    <source>
        <dbReference type="Proteomes" id="UP000037035"/>
    </source>
</evidence>
<reference evidence="1 2" key="1">
    <citation type="submission" date="2015-08" db="EMBL/GenBank/DDBJ databases">
        <title>Next Generation Sequencing and Analysis of the Genome of Puccinia sorghi L Schw, the Causal Agent of Maize Common Rust.</title>
        <authorList>
            <person name="Rochi L."/>
            <person name="Burguener G."/>
            <person name="Darino M."/>
            <person name="Turjanski A."/>
            <person name="Kreff E."/>
            <person name="Dieguez M.J."/>
            <person name="Sacco F."/>
        </authorList>
    </citation>
    <scope>NUCLEOTIDE SEQUENCE [LARGE SCALE GENOMIC DNA]</scope>
    <source>
        <strain evidence="1 2">RO10H11247</strain>
    </source>
</reference>
<accession>A0A0L6UHR0</accession>
<sequence>TPWIKFPTLRQLLKEANPHQLSKLYFPPTPISLRGMKFKPFLPLEMRIQPSFSSSSFRPSNNLAVPAFFCLVIFFCQMIPLCSQMIARRSSTQPRTWAVEPPNCSNHIWTSSKANLPSVSSTIVQNVEFKLNSLSMKENGKASTYITQFQTLQSRIDWNNTTFALHFQKRLWSHITNQLALTGQRPTKPHQPRRMKMLRSTRRSFCQNPPLENLCFKPFTGEILSLNHSMCFPLLLLLIIFQTSSSFKRNFELTLKQPVNATSNKPINFTSNLPLSTLTNSKDFREEVWSIQNQISCFEKCLQTLSSFKIVSLLLYRDKQP</sequence>
<gene>
    <name evidence="1" type="ORF">VP01_6133g1</name>
</gene>
<dbReference type="OrthoDB" id="5582182at2759"/>
<proteinExistence type="predicted"/>
<dbReference type="AlphaFoldDB" id="A0A0L6UHR0"/>
<organism evidence="1 2">
    <name type="scientific">Puccinia sorghi</name>
    <dbReference type="NCBI Taxonomy" id="27349"/>
    <lineage>
        <taxon>Eukaryota</taxon>
        <taxon>Fungi</taxon>
        <taxon>Dikarya</taxon>
        <taxon>Basidiomycota</taxon>
        <taxon>Pucciniomycotina</taxon>
        <taxon>Pucciniomycetes</taxon>
        <taxon>Pucciniales</taxon>
        <taxon>Pucciniaceae</taxon>
        <taxon>Puccinia</taxon>
    </lineage>
</organism>
<dbReference type="Proteomes" id="UP000037035">
    <property type="component" value="Unassembled WGS sequence"/>
</dbReference>
<name>A0A0L6UHR0_9BASI</name>
<keyword evidence="2" id="KW-1185">Reference proteome</keyword>
<comment type="caution">
    <text evidence="1">The sequence shown here is derived from an EMBL/GenBank/DDBJ whole genome shotgun (WGS) entry which is preliminary data.</text>
</comment>
<dbReference type="EMBL" id="LAVV01011423">
    <property type="protein sequence ID" value="KNZ47797.1"/>
    <property type="molecule type" value="Genomic_DNA"/>
</dbReference>
<evidence type="ECO:0000313" key="1">
    <source>
        <dbReference type="EMBL" id="KNZ47797.1"/>
    </source>
</evidence>
<feature type="non-terminal residue" evidence="1">
    <location>
        <position position="1"/>
    </location>
</feature>
<dbReference type="VEuPathDB" id="FungiDB:VP01_6133g1"/>